<keyword evidence="2" id="KW-0148">Chlorophyll</keyword>
<keyword evidence="1 2" id="KW-0604">Photosystem II</keyword>
<dbReference type="GO" id="GO:0009523">
    <property type="term" value="C:photosystem II"/>
    <property type="evidence" value="ECO:0007669"/>
    <property type="project" value="UniProtKB-KW"/>
</dbReference>
<dbReference type="GO" id="GO:0009522">
    <property type="term" value="C:photosystem I"/>
    <property type="evidence" value="ECO:0007669"/>
    <property type="project" value="UniProtKB-KW"/>
</dbReference>
<dbReference type="SUPFAM" id="SSF103511">
    <property type="entry name" value="Chlorophyll a-b binding protein"/>
    <property type="match status" value="1"/>
</dbReference>
<evidence type="ECO:0000256" key="2">
    <source>
        <dbReference type="RuleBase" id="RU363080"/>
    </source>
</evidence>
<reference evidence="3 4" key="1">
    <citation type="submission" date="2022-01" db="EMBL/GenBank/DDBJ databases">
        <authorList>
            <person name="Xiong W."/>
            <person name="Schranz E."/>
        </authorList>
    </citation>
    <scope>NUCLEOTIDE SEQUENCE [LARGE SCALE GENOMIC DNA]</scope>
</reference>
<comment type="function">
    <text evidence="2">The light-harvesting complex (LHC) functions as a light receptor, it captures and delivers excitation energy to photosystems with which it is closely associated.</text>
</comment>
<dbReference type="GO" id="GO:0009535">
    <property type="term" value="C:chloroplast thylakoid membrane"/>
    <property type="evidence" value="ECO:0007669"/>
    <property type="project" value="UniProtKB-SubCell"/>
</dbReference>
<name>A0AAU9LWX8_9ASTR</name>
<dbReference type="AlphaFoldDB" id="A0AAU9LWX8"/>
<keyword evidence="4" id="KW-1185">Reference proteome</keyword>
<accession>A0AAU9LWX8</accession>
<keyword evidence="2" id="KW-0934">Plastid</keyword>
<evidence type="ECO:0000313" key="4">
    <source>
        <dbReference type="Proteomes" id="UP001157418"/>
    </source>
</evidence>
<gene>
    <name evidence="3" type="ORF">LVIROSA_LOCUS6422</name>
</gene>
<protein>
    <recommendedName>
        <fullName evidence="2">Chlorophyll a-b binding protein, chloroplastic</fullName>
    </recommendedName>
</protein>
<comment type="subcellular location">
    <subcellularLocation>
        <location evidence="2">Plastid</location>
        <location evidence="2">Chloroplast thylakoid membrane</location>
    </subcellularLocation>
</comment>
<comment type="caution">
    <text evidence="3">The sequence shown here is derived from an EMBL/GenBank/DDBJ whole genome shotgun (WGS) entry which is preliminary data.</text>
</comment>
<proteinExistence type="inferred from homology"/>
<dbReference type="Proteomes" id="UP001157418">
    <property type="component" value="Unassembled WGS sequence"/>
</dbReference>
<dbReference type="GO" id="GO:0009765">
    <property type="term" value="P:photosynthesis, light harvesting"/>
    <property type="evidence" value="ECO:0007669"/>
    <property type="project" value="InterPro"/>
</dbReference>
<evidence type="ECO:0000256" key="1">
    <source>
        <dbReference type="ARBA" id="ARBA00023276"/>
    </source>
</evidence>
<dbReference type="InterPro" id="IPR001344">
    <property type="entry name" value="Chloro_AB-bd_pln"/>
</dbReference>
<keyword evidence="2" id="KW-0157">Chromophore</keyword>
<comment type="similarity">
    <text evidence="2">Belongs to the light-harvesting chlorophyll a/b-binding (LHC) protein family.</text>
</comment>
<keyword evidence="2" id="KW-0603">Photosystem I</keyword>
<organism evidence="3 4">
    <name type="scientific">Lactuca virosa</name>
    <dbReference type="NCBI Taxonomy" id="75947"/>
    <lineage>
        <taxon>Eukaryota</taxon>
        <taxon>Viridiplantae</taxon>
        <taxon>Streptophyta</taxon>
        <taxon>Embryophyta</taxon>
        <taxon>Tracheophyta</taxon>
        <taxon>Spermatophyta</taxon>
        <taxon>Magnoliopsida</taxon>
        <taxon>eudicotyledons</taxon>
        <taxon>Gunneridae</taxon>
        <taxon>Pentapetalae</taxon>
        <taxon>asterids</taxon>
        <taxon>campanulids</taxon>
        <taxon>Asterales</taxon>
        <taxon>Asteraceae</taxon>
        <taxon>Cichorioideae</taxon>
        <taxon>Cichorieae</taxon>
        <taxon>Lactucinae</taxon>
        <taxon>Lactuca</taxon>
    </lineage>
</organism>
<keyword evidence="2" id="KW-0602">Photosynthesis</keyword>
<dbReference type="PANTHER" id="PTHR21649">
    <property type="entry name" value="CHLOROPHYLL A/B BINDING PROTEIN"/>
    <property type="match status" value="1"/>
</dbReference>
<dbReference type="GO" id="GO:0016168">
    <property type="term" value="F:chlorophyll binding"/>
    <property type="evidence" value="ECO:0007669"/>
    <property type="project" value="UniProtKB-KW"/>
</dbReference>
<keyword evidence="2" id="KW-0793">Thylakoid</keyword>
<dbReference type="Gene3D" id="1.10.3460.10">
    <property type="entry name" value="Chlorophyll a/b binding protein domain"/>
    <property type="match status" value="1"/>
</dbReference>
<sequence>MPRDYDDNDHRLGGVTPTSIFMRPFSTCTAISLLQRQITDSQPRSRCRFTTYFRRESFVVGSRSVGDSSPWDLRLRVVVGGIARWTGAVLLNGNTLNYFGKNIPINLVLAIVAEVVLVGGAEYYTITNGMDFEVKLYPGGPFDPLGLANDPN</sequence>
<evidence type="ECO:0000313" key="3">
    <source>
        <dbReference type="EMBL" id="CAH1418852.1"/>
    </source>
</evidence>
<dbReference type="EMBL" id="CAKMRJ010000113">
    <property type="protein sequence ID" value="CAH1418852.1"/>
    <property type="molecule type" value="Genomic_DNA"/>
</dbReference>
<keyword evidence="2" id="KW-0150">Chloroplast</keyword>